<evidence type="ECO:0000256" key="2">
    <source>
        <dbReference type="ARBA" id="ARBA00023277"/>
    </source>
</evidence>
<evidence type="ECO:0000256" key="1">
    <source>
        <dbReference type="ARBA" id="ARBA00022801"/>
    </source>
</evidence>
<dbReference type="GO" id="GO:0004342">
    <property type="term" value="F:glucosamine-6-phosphate deaminase activity"/>
    <property type="evidence" value="ECO:0007669"/>
    <property type="project" value="InterPro"/>
</dbReference>
<evidence type="ECO:0000313" key="4">
    <source>
        <dbReference type="EMBL" id="EXU60910.1"/>
    </source>
</evidence>
<dbReference type="GO" id="GO:0006043">
    <property type="term" value="P:glucosamine catabolic process"/>
    <property type="evidence" value="ECO:0007669"/>
    <property type="project" value="TreeGrafter"/>
</dbReference>
<evidence type="ECO:0000313" key="5">
    <source>
        <dbReference type="Proteomes" id="UP000020977"/>
    </source>
</evidence>
<feature type="domain" description="Glucosamine/galactosamine-6-phosphate isomerase" evidence="3">
    <location>
        <begin position="11"/>
        <end position="225"/>
    </location>
</feature>
<dbReference type="SUPFAM" id="SSF100950">
    <property type="entry name" value="NagB/RpiA/CoA transferase-like"/>
    <property type="match status" value="1"/>
</dbReference>
<dbReference type="AlphaFoldDB" id="A0A014MH65"/>
<accession>A0A014MH65</accession>
<dbReference type="GO" id="GO:0042802">
    <property type="term" value="F:identical protein binding"/>
    <property type="evidence" value="ECO:0007669"/>
    <property type="project" value="TreeGrafter"/>
</dbReference>
<dbReference type="InterPro" id="IPR004547">
    <property type="entry name" value="Glucosamine6P_isomerase"/>
</dbReference>
<name>A0A014MH65_9BACT</name>
<dbReference type="InterPro" id="IPR006148">
    <property type="entry name" value="Glc/Gal-6P_isomerase"/>
</dbReference>
<dbReference type="GO" id="GO:0006046">
    <property type="term" value="P:N-acetylglucosamine catabolic process"/>
    <property type="evidence" value="ECO:0007669"/>
    <property type="project" value="TreeGrafter"/>
</dbReference>
<comment type="caution">
    <text evidence="4">The sequence shown here is derived from an EMBL/GenBank/DDBJ whole genome shotgun (WGS) entry which is preliminary data.</text>
</comment>
<dbReference type="PATRIC" id="fig|1188239.3.peg.1434"/>
<reference evidence="4 5" key="1">
    <citation type="submission" date="2014-03" db="EMBL/GenBank/DDBJ databases">
        <title>Genome sequence of Mycoplasma ovipneumoniae strain 14811.</title>
        <authorList>
            <person name="Sirand-Pugnet P."/>
            <person name="Breton M."/>
            <person name="Dordet-Frisoni E."/>
            <person name="Baranowski E."/>
            <person name="Barre A."/>
            <person name="Couture C."/>
            <person name="Dupuy V."/>
            <person name="Gaurivaud P."/>
            <person name="Jacob D."/>
            <person name="Lemaitre C."/>
            <person name="Manso-Silvan L."/>
            <person name="Nikolski M."/>
            <person name="Nouvel L.-X."/>
            <person name="Poumarat F."/>
            <person name="Tardy F."/>
            <person name="Thebault P."/>
            <person name="Theil S."/>
            <person name="Citti C."/>
            <person name="Thiaucourt F."/>
            <person name="Blanchard A."/>
        </authorList>
    </citation>
    <scope>NUCLEOTIDE SEQUENCE [LARGE SCALE GENOMIC DNA]</scope>
    <source>
        <strain evidence="4 5">14811</strain>
    </source>
</reference>
<dbReference type="eggNOG" id="COG0363">
    <property type="taxonomic scope" value="Bacteria"/>
</dbReference>
<dbReference type="GO" id="GO:0005975">
    <property type="term" value="P:carbohydrate metabolic process"/>
    <property type="evidence" value="ECO:0007669"/>
    <property type="project" value="InterPro"/>
</dbReference>
<dbReference type="Gene3D" id="3.40.50.1360">
    <property type="match status" value="1"/>
</dbReference>
<keyword evidence="1" id="KW-0378">Hydrolase</keyword>
<dbReference type="GO" id="GO:0019262">
    <property type="term" value="P:N-acetylneuraminate catabolic process"/>
    <property type="evidence" value="ECO:0007669"/>
    <property type="project" value="TreeGrafter"/>
</dbReference>
<dbReference type="InterPro" id="IPR037171">
    <property type="entry name" value="NagB/RpiA_transferase-like"/>
</dbReference>
<dbReference type="STRING" id="1188239.MOVI_6020"/>
<protein>
    <submittedName>
        <fullName evidence="4">Glucosamine-6-phosphate deaminase</fullName>
    </submittedName>
</protein>
<organism evidence="4 5">
    <name type="scientific">Mesomycoplasma ovipneumoniae 14811</name>
    <dbReference type="NCBI Taxonomy" id="1188239"/>
    <lineage>
        <taxon>Bacteria</taxon>
        <taxon>Bacillati</taxon>
        <taxon>Mycoplasmatota</taxon>
        <taxon>Mycoplasmoidales</taxon>
        <taxon>Metamycoplasmataceae</taxon>
        <taxon>Mesomycoplasma</taxon>
    </lineage>
</organism>
<dbReference type="GO" id="GO:0005737">
    <property type="term" value="C:cytoplasm"/>
    <property type="evidence" value="ECO:0007669"/>
    <property type="project" value="TreeGrafter"/>
</dbReference>
<dbReference type="Pfam" id="PF01182">
    <property type="entry name" value="Glucosamine_iso"/>
    <property type="match status" value="1"/>
</dbReference>
<dbReference type="Proteomes" id="UP000020977">
    <property type="component" value="Unassembled WGS sequence"/>
</dbReference>
<dbReference type="RefSeq" id="WP_044284420.1">
    <property type="nucleotide sequence ID" value="NZ_JFAD01000031.1"/>
</dbReference>
<evidence type="ECO:0000259" key="3">
    <source>
        <dbReference type="Pfam" id="PF01182"/>
    </source>
</evidence>
<dbReference type="CDD" id="cd01399">
    <property type="entry name" value="GlcN6P_deaminase"/>
    <property type="match status" value="1"/>
</dbReference>
<dbReference type="PANTHER" id="PTHR11280:SF5">
    <property type="entry name" value="GLUCOSAMINE-6-PHOSPHATE ISOMERASE"/>
    <property type="match status" value="1"/>
</dbReference>
<dbReference type="PANTHER" id="PTHR11280">
    <property type="entry name" value="GLUCOSAMINE-6-PHOSPHATE ISOMERASE"/>
    <property type="match status" value="1"/>
</dbReference>
<sequence length="254" mass="28808">MKILIFEKLTDLHKYCADLFIDQIKTKPNSVLGFATGVSPIETYKHLIEDHRQNGTSWDKITTFNLDEFVGIDQDHPEAFIKQMKTNLFDHVNVPVSQINIPNSKAVDLDQEVKRYEQKIAENPIDLQYISIGVNGHMAYNEPGTPFDSSTHVTNLTDETIIDMVKKGKFSDFDQCPKQAMTMGVQTILKHTKKAIMVSFGAHKADVTKQMLEEKPNSEITASFLQLHPNCIFILDKEAASKLSKETLDKAIFY</sequence>
<dbReference type="EMBL" id="JFAD01000031">
    <property type="protein sequence ID" value="EXU60910.1"/>
    <property type="molecule type" value="Genomic_DNA"/>
</dbReference>
<keyword evidence="2" id="KW-0119">Carbohydrate metabolism</keyword>
<proteinExistence type="predicted"/>
<gene>
    <name evidence="4" type="primary">nagB</name>
    <name evidence="4" type="ORF">MOVI_6020</name>
</gene>